<keyword evidence="3" id="KW-0963">Cytoplasm</keyword>
<evidence type="ECO:0000256" key="1">
    <source>
        <dbReference type="ARBA" id="ARBA00004496"/>
    </source>
</evidence>
<dbReference type="GO" id="GO:0030286">
    <property type="term" value="C:dynein complex"/>
    <property type="evidence" value="ECO:0007669"/>
    <property type="project" value="UniProtKB-KW"/>
</dbReference>
<evidence type="ECO:0000256" key="3">
    <source>
        <dbReference type="ARBA" id="ARBA00022490"/>
    </source>
</evidence>
<protein>
    <submittedName>
        <fullName evidence="6">Uncharacterized protein</fullName>
    </submittedName>
</protein>
<feature type="compositionally biased region" description="Pro residues" evidence="5">
    <location>
        <begin position="1"/>
        <end position="10"/>
    </location>
</feature>
<evidence type="ECO:0000256" key="4">
    <source>
        <dbReference type="ARBA" id="ARBA00023017"/>
    </source>
</evidence>
<evidence type="ECO:0000256" key="5">
    <source>
        <dbReference type="SAM" id="MobiDB-lite"/>
    </source>
</evidence>
<reference evidence="6" key="2">
    <citation type="submission" date="2025-09" db="UniProtKB">
        <authorList>
            <consortium name="Ensembl"/>
        </authorList>
    </citation>
    <scope>IDENTIFICATION</scope>
</reference>
<keyword evidence="4" id="KW-0243">Dynein</keyword>
<organism evidence="6 7">
    <name type="scientific">Buteo japonicus</name>
    <dbReference type="NCBI Taxonomy" id="224669"/>
    <lineage>
        <taxon>Eukaryota</taxon>
        <taxon>Metazoa</taxon>
        <taxon>Chordata</taxon>
        <taxon>Craniata</taxon>
        <taxon>Vertebrata</taxon>
        <taxon>Euteleostomi</taxon>
        <taxon>Archelosauria</taxon>
        <taxon>Archosauria</taxon>
        <taxon>Dinosauria</taxon>
        <taxon>Saurischia</taxon>
        <taxon>Theropoda</taxon>
        <taxon>Coelurosauria</taxon>
        <taxon>Aves</taxon>
        <taxon>Neognathae</taxon>
        <taxon>Neoaves</taxon>
        <taxon>Telluraves</taxon>
        <taxon>Accipitrimorphae</taxon>
        <taxon>Accipitriformes</taxon>
        <taxon>Accipitridae</taxon>
        <taxon>Accipitrinae</taxon>
        <taxon>Buteo</taxon>
    </lineage>
</organism>
<proteinExistence type="inferred from homology"/>
<dbReference type="GO" id="GO:0007017">
    <property type="term" value="P:microtubule-based process"/>
    <property type="evidence" value="ECO:0007669"/>
    <property type="project" value="InterPro"/>
</dbReference>
<dbReference type="AlphaFoldDB" id="A0A8C0AY17"/>
<dbReference type="GO" id="GO:0005737">
    <property type="term" value="C:cytoplasm"/>
    <property type="evidence" value="ECO:0007669"/>
    <property type="project" value="UniProtKB-SubCell"/>
</dbReference>
<dbReference type="Proteomes" id="UP000694555">
    <property type="component" value="Unplaced"/>
</dbReference>
<evidence type="ECO:0000313" key="7">
    <source>
        <dbReference type="Proteomes" id="UP000694555"/>
    </source>
</evidence>
<dbReference type="Pfam" id="PF04912">
    <property type="entry name" value="Dynamitin"/>
    <property type="match status" value="1"/>
</dbReference>
<accession>A0A8C0AY17</accession>
<dbReference type="InterPro" id="IPR028133">
    <property type="entry name" value="Dynamitin"/>
</dbReference>
<evidence type="ECO:0000313" key="6">
    <source>
        <dbReference type="Ensembl" id="ENSBJAP00000008919.1"/>
    </source>
</evidence>
<comment type="similarity">
    <text evidence="2">Belongs to the dynactin subunit 2 family.</text>
</comment>
<evidence type="ECO:0000256" key="2">
    <source>
        <dbReference type="ARBA" id="ARBA00006176"/>
    </source>
</evidence>
<sequence>GLQPMPPSYPGRPRHPPGEELTSTSVEHIIINPNAAYEKFRDKRLSTEGVDFSDCISKPRTTGYKSGEYEIVSPEHKGM</sequence>
<keyword evidence="7" id="KW-1185">Reference proteome</keyword>
<dbReference type="Ensembl" id="ENSBJAT00000009176.1">
    <property type="protein sequence ID" value="ENSBJAP00000008919.1"/>
    <property type="gene ID" value="ENSBJAG00000006152.1"/>
</dbReference>
<name>A0A8C0AY17_9AVES</name>
<reference evidence="6" key="1">
    <citation type="submission" date="2025-08" db="UniProtKB">
        <authorList>
            <consortium name="Ensembl"/>
        </authorList>
    </citation>
    <scope>IDENTIFICATION</scope>
</reference>
<comment type="subcellular location">
    <subcellularLocation>
        <location evidence="1">Cytoplasm</location>
    </subcellularLocation>
</comment>
<feature type="region of interest" description="Disordered" evidence="5">
    <location>
        <begin position="1"/>
        <end position="22"/>
    </location>
</feature>
<dbReference type="GO" id="GO:0005869">
    <property type="term" value="C:dynactin complex"/>
    <property type="evidence" value="ECO:0007669"/>
    <property type="project" value="InterPro"/>
</dbReference>